<accession>A0ABU3P7N7</accession>
<reference evidence="3" key="1">
    <citation type="submission" date="2023-09" db="EMBL/GenBank/DDBJ databases">
        <title>Paucibacter sp. APW11 Genome sequencing and assembly.</title>
        <authorList>
            <person name="Kim I."/>
        </authorList>
    </citation>
    <scope>NUCLEOTIDE SEQUENCE</scope>
    <source>
        <strain evidence="3">APW11</strain>
    </source>
</reference>
<feature type="signal peptide" evidence="1">
    <location>
        <begin position="1"/>
        <end position="19"/>
    </location>
</feature>
<gene>
    <name evidence="3" type="ORF">RQP53_04800</name>
</gene>
<protein>
    <submittedName>
        <fullName evidence="3">PEP-CTERM sorting domain-containing protein</fullName>
    </submittedName>
</protein>
<dbReference type="Proteomes" id="UP001246372">
    <property type="component" value="Unassembled WGS sequence"/>
</dbReference>
<dbReference type="Pfam" id="PF07589">
    <property type="entry name" value="PEP-CTERM"/>
    <property type="match status" value="1"/>
</dbReference>
<keyword evidence="4" id="KW-1185">Reference proteome</keyword>
<name>A0ABU3P7N7_9BURK</name>
<dbReference type="NCBIfam" id="TIGR02595">
    <property type="entry name" value="PEP_CTERM"/>
    <property type="match status" value="1"/>
</dbReference>
<evidence type="ECO:0000313" key="3">
    <source>
        <dbReference type="EMBL" id="MDT8998586.1"/>
    </source>
</evidence>
<sequence length="197" mass="19766">MSKLSLWRTLALALGLATAATGASAVSLSLQAQGPAIVGQGLDVKVVLEQPFAALAGDELLLSFGFGIGLDATQARIKGISVASGWDDDGALLGDGSMAGSRFPALANLAQAAVELGTLHLDVLSAGTLTLMLSSQPGNPNQGLSYLYSGNRALQASLQLSAVPEPSSLALGLLGGAGLAGLMRRRQANGVCAAQKL</sequence>
<dbReference type="InterPro" id="IPR013424">
    <property type="entry name" value="Ice-binding_C"/>
</dbReference>
<dbReference type="RefSeq" id="WP_315648982.1">
    <property type="nucleotide sequence ID" value="NZ_JAVXZY010000001.1"/>
</dbReference>
<feature type="chain" id="PRO_5045213608" evidence="1">
    <location>
        <begin position="20"/>
        <end position="197"/>
    </location>
</feature>
<feature type="domain" description="Ice-binding protein C-terminal" evidence="2">
    <location>
        <begin position="162"/>
        <end position="186"/>
    </location>
</feature>
<evidence type="ECO:0000313" key="4">
    <source>
        <dbReference type="Proteomes" id="UP001246372"/>
    </source>
</evidence>
<evidence type="ECO:0000259" key="2">
    <source>
        <dbReference type="Pfam" id="PF07589"/>
    </source>
</evidence>
<evidence type="ECO:0000256" key="1">
    <source>
        <dbReference type="SAM" id="SignalP"/>
    </source>
</evidence>
<dbReference type="EMBL" id="JAVXZY010000001">
    <property type="protein sequence ID" value="MDT8998586.1"/>
    <property type="molecule type" value="Genomic_DNA"/>
</dbReference>
<organism evidence="3 4">
    <name type="scientific">Roseateles aquae</name>
    <dbReference type="NCBI Taxonomy" id="3077235"/>
    <lineage>
        <taxon>Bacteria</taxon>
        <taxon>Pseudomonadati</taxon>
        <taxon>Pseudomonadota</taxon>
        <taxon>Betaproteobacteria</taxon>
        <taxon>Burkholderiales</taxon>
        <taxon>Sphaerotilaceae</taxon>
        <taxon>Roseateles</taxon>
    </lineage>
</organism>
<proteinExistence type="predicted"/>
<comment type="caution">
    <text evidence="3">The sequence shown here is derived from an EMBL/GenBank/DDBJ whole genome shotgun (WGS) entry which is preliminary data.</text>
</comment>
<keyword evidence="1" id="KW-0732">Signal</keyword>